<dbReference type="Proteomes" id="UP000261600">
    <property type="component" value="Unplaced"/>
</dbReference>
<keyword evidence="7" id="KW-0786">Thiamine pyrophosphate</keyword>
<accession>A0A3Q3QIE7</accession>
<evidence type="ECO:0000256" key="7">
    <source>
        <dbReference type="RuleBase" id="RU365014"/>
    </source>
</evidence>
<dbReference type="Gene3D" id="3.40.50.970">
    <property type="match status" value="1"/>
</dbReference>
<evidence type="ECO:0000259" key="9">
    <source>
        <dbReference type="Pfam" id="PF00676"/>
    </source>
</evidence>
<reference evidence="10" key="2">
    <citation type="submission" date="2025-09" db="UniProtKB">
        <authorList>
            <consortium name="Ensembl"/>
        </authorList>
    </citation>
    <scope>IDENTIFICATION</scope>
</reference>
<evidence type="ECO:0000313" key="11">
    <source>
        <dbReference type="Proteomes" id="UP000261600"/>
    </source>
</evidence>
<evidence type="ECO:0000256" key="3">
    <source>
        <dbReference type="ARBA" id="ARBA00023002"/>
    </source>
</evidence>
<evidence type="ECO:0000256" key="5">
    <source>
        <dbReference type="ARBA" id="ARBA00047149"/>
    </source>
</evidence>
<proteinExistence type="inferred from homology"/>
<sequence length="478" mass="54675">MAAVRSMNKIYGLCFHGIRQMVGLKPSKLLQHRAFRVCAVHRQQPFDSSLEKPQFPGASAEFVDHLEFIQPNVISGIPVYRVMDRQGNIINPSEDPKLSKETVLNFYQKMTLLNTMDRILYESQRQGRISFYMTNYGEEGTHIGSAAALDPSDLVFGQYREAGVLMYRGFPLDLFMAQCYASTDDLGKGRQMPVHYGSKDLNFVTISSPLATQLPQGELYTLTSAVYMNIHVPVNIYMYIFLLNVSISAAGAAYAIKRENMNRVVICYFGEGAASEGDAHAGFNFSATLECPLIFFCRNNGYAISTPTNEQYRGDGIAARGPGYGMLSIRVDGNDVFAVYNATKEARRRAVAENQPFLIEAMTYRIGHHSTSDDSSAYRSVDEVNYWDKQDHPISRLRHYMLAHSWWSEDDERSWRKQSRKMVMEAFEKAEKRLKPSPELLFTDVYQELSPSLNKQRESMWRHLQQYKEHYQLDLYDK</sequence>
<dbReference type="PANTHER" id="PTHR43380">
    <property type="entry name" value="2-OXOISOVALERATE DEHYDROGENASE SUBUNIT ALPHA, MITOCHONDRIAL"/>
    <property type="match status" value="1"/>
</dbReference>
<evidence type="ECO:0000256" key="8">
    <source>
        <dbReference type="SAM" id="Phobius"/>
    </source>
</evidence>
<feature type="domain" description="Dehydrogenase E1 component" evidence="9">
    <location>
        <begin position="108"/>
        <end position="438"/>
    </location>
</feature>
<dbReference type="PANTHER" id="PTHR43380:SF1">
    <property type="entry name" value="2-OXOISOVALERATE DEHYDROGENASE SUBUNIT ALPHA, MITOCHONDRIAL"/>
    <property type="match status" value="1"/>
</dbReference>
<evidence type="ECO:0000256" key="2">
    <source>
        <dbReference type="ARBA" id="ARBA00022946"/>
    </source>
</evidence>
<dbReference type="EC" id="1.2.4.4" evidence="7"/>
<evidence type="ECO:0000256" key="4">
    <source>
        <dbReference type="ARBA" id="ARBA00037052"/>
    </source>
</evidence>
<dbReference type="AlphaFoldDB" id="A0A3Q3QIE7"/>
<dbReference type="InterPro" id="IPR050771">
    <property type="entry name" value="Alpha-ketoacid_DH_E1_comp"/>
</dbReference>
<comment type="cofactor">
    <cofactor evidence="7">
        <name>thiamine diphosphate</name>
        <dbReference type="ChEBI" id="CHEBI:58937"/>
    </cofactor>
</comment>
<dbReference type="GO" id="GO:0003863">
    <property type="term" value="F:branched-chain 2-oxo acid dehydrogenase activity"/>
    <property type="evidence" value="ECO:0007669"/>
    <property type="project" value="UniProtKB-EC"/>
</dbReference>
<keyword evidence="8" id="KW-0472">Membrane</keyword>
<name>A0A3Q3QIE7_MONAL</name>
<evidence type="ECO:0000256" key="6">
    <source>
        <dbReference type="ARBA" id="ARBA00051764"/>
    </source>
</evidence>
<reference evidence="10" key="1">
    <citation type="submission" date="2025-08" db="UniProtKB">
        <authorList>
            <consortium name="Ensembl"/>
        </authorList>
    </citation>
    <scope>IDENTIFICATION</scope>
</reference>
<comment type="similarity">
    <text evidence="1 7">Belongs to the BCKDHA family.</text>
</comment>
<dbReference type="STRING" id="43700.ENSMALP00000013321"/>
<keyword evidence="8" id="KW-1133">Transmembrane helix</keyword>
<dbReference type="Pfam" id="PF00676">
    <property type="entry name" value="E1_dh"/>
    <property type="match status" value="1"/>
</dbReference>
<dbReference type="Ensembl" id="ENSMALT00000013608.1">
    <property type="protein sequence ID" value="ENSMALP00000013321.1"/>
    <property type="gene ID" value="ENSMALG00000009421.1"/>
</dbReference>
<comment type="function">
    <text evidence="4">Together with BCKDHB forms the heterotetrameric E1 subunit of the mitochondrial branched-chain alpha-ketoacid dehydrogenase (BCKD) complex. The BCKD complex catalyzes the multi-step oxidative decarboxylation of alpha-ketoacids derived from the branched-chain amino-acids valine, leucine and isoleucine producing CO2 and acyl-CoA which is subsequently utilized to produce energy. The E1 subunit catalyzes the first step with the decarboxylation of the alpha-ketoacid forming an enzyme-product intermediate. A reductive acylation mediated by the lipoylamide cofactor of E2 extracts the acyl group from the E1 active site for the next step of the reaction.</text>
</comment>
<keyword evidence="8" id="KW-0812">Transmembrane</keyword>
<keyword evidence="3 7" id="KW-0560">Oxidoreductase</keyword>
<protein>
    <recommendedName>
        <fullName evidence="7">2-oxoisovalerate dehydrogenase subunit alpha</fullName>
        <ecNumber evidence="7">1.2.4.4</ecNumber>
    </recommendedName>
    <alternativeName>
        <fullName evidence="7">Branched-chain alpha-keto acid dehydrogenase E1 component alpha chain</fullName>
    </alternativeName>
</protein>
<comment type="catalytic activity">
    <reaction evidence="6">
        <text>N(6)-[(R)-lipoyl]-L-lysyl-[protein] + 3-methyl-2-oxobutanoate + H(+) = N(6)-[(R)-S(8)-2-methylpropanoyldihydrolipoyl]-L-lysyl-[protein] + CO2</text>
        <dbReference type="Rhea" id="RHEA:13457"/>
        <dbReference type="Rhea" id="RHEA-COMP:10474"/>
        <dbReference type="Rhea" id="RHEA-COMP:10497"/>
        <dbReference type="ChEBI" id="CHEBI:11851"/>
        <dbReference type="ChEBI" id="CHEBI:15378"/>
        <dbReference type="ChEBI" id="CHEBI:16526"/>
        <dbReference type="ChEBI" id="CHEBI:83099"/>
        <dbReference type="ChEBI" id="CHEBI:83142"/>
        <dbReference type="EC" id="1.2.4.4"/>
    </reaction>
    <physiologicalReaction direction="left-to-right" evidence="6">
        <dbReference type="Rhea" id="RHEA:13458"/>
    </physiologicalReaction>
</comment>
<comment type="subunit">
    <text evidence="5">Heterotetramer of 2 alpha/BCKDHA and 2 beta chains/BCKDHB that forms the branched-chain alpha-keto acid decarboxylase (E1) component of the BCKD complex. The branched-chain alpha-ketoacid dehydrogenase is a large complex composed of three major building blocks E1, E2 and E3. It is organized around E2, a 24-meric cubic core composed of DBT, to which are associated 6 to 12 copies of E1, and approximately 6 copies of the dehydrogenase E3, a DLD dimer. Interacts with PPM1K.</text>
</comment>
<dbReference type="InterPro" id="IPR029061">
    <property type="entry name" value="THDP-binding"/>
</dbReference>
<dbReference type="InterPro" id="IPR001017">
    <property type="entry name" value="DH_E1"/>
</dbReference>
<dbReference type="SUPFAM" id="SSF52518">
    <property type="entry name" value="Thiamin diphosphate-binding fold (THDP-binding)"/>
    <property type="match status" value="1"/>
</dbReference>
<evidence type="ECO:0000313" key="10">
    <source>
        <dbReference type="Ensembl" id="ENSMALP00000013321.1"/>
    </source>
</evidence>
<dbReference type="CDD" id="cd02000">
    <property type="entry name" value="TPP_E1_PDC_ADC_BCADC"/>
    <property type="match status" value="1"/>
</dbReference>
<dbReference type="GO" id="GO:0009083">
    <property type="term" value="P:branched-chain amino acid catabolic process"/>
    <property type="evidence" value="ECO:0007669"/>
    <property type="project" value="TreeGrafter"/>
</dbReference>
<keyword evidence="2" id="KW-0809">Transit peptide</keyword>
<evidence type="ECO:0000256" key="1">
    <source>
        <dbReference type="ARBA" id="ARBA00008646"/>
    </source>
</evidence>
<feature type="transmembrane region" description="Helical" evidence="8">
    <location>
        <begin position="236"/>
        <end position="256"/>
    </location>
</feature>
<keyword evidence="11" id="KW-1185">Reference proteome</keyword>
<organism evidence="10 11">
    <name type="scientific">Monopterus albus</name>
    <name type="common">Swamp eel</name>
    <dbReference type="NCBI Taxonomy" id="43700"/>
    <lineage>
        <taxon>Eukaryota</taxon>
        <taxon>Metazoa</taxon>
        <taxon>Chordata</taxon>
        <taxon>Craniata</taxon>
        <taxon>Vertebrata</taxon>
        <taxon>Euteleostomi</taxon>
        <taxon>Actinopterygii</taxon>
        <taxon>Neopterygii</taxon>
        <taxon>Teleostei</taxon>
        <taxon>Neoteleostei</taxon>
        <taxon>Acanthomorphata</taxon>
        <taxon>Anabantaria</taxon>
        <taxon>Synbranchiformes</taxon>
        <taxon>Synbranchidae</taxon>
        <taxon>Monopterus</taxon>
    </lineage>
</organism>
<comment type="function">
    <text evidence="7">The branched-chain alpha-keto dehydrogenase complex catalyzes the overall conversion of alpha-keto acids to acyl-CoA and CO(2). It contains multiple copies of three enzymatic components: branched-chain alpha-keto acid decarboxylase (E1), lipoamide acyltransferase (E2) and lipoamide dehydrogenase (E3).</text>
</comment>